<evidence type="ECO:0000256" key="1">
    <source>
        <dbReference type="ARBA" id="ARBA00005361"/>
    </source>
</evidence>
<dbReference type="PANTHER" id="PTHR21255">
    <property type="entry name" value="T-COMPLEX-ASSOCIATED-TESTIS-EXPRESSED 1/ DYNEIN LIGHT CHAIN"/>
    <property type="match status" value="1"/>
</dbReference>
<comment type="similarity">
    <text evidence="1">Belongs to the dynein light chain Tctex-type family.</text>
</comment>
<dbReference type="Pfam" id="PF03645">
    <property type="entry name" value="Tctex-1"/>
    <property type="match status" value="1"/>
</dbReference>
<protein>
    <submittedName>
        <fullName evidence="2">Tctex1 domain-containing protein 2</fullName>
    </submittedName>
</protein>
<organism evidence="2 3">
    <name type="scientific">Zootermopsis nevadensis</name>
    <name type="common">Dampwood termite</name>
    <dbReference type="NCBI Taxonomy" id="136037"/>
    <lineage>
        <taxon>Eukaryota</taxon>
        <taxon>Metazoa</taxon>
        <taxon>Ecdysozoa</taxon>
        <taxon>Arthropoda</taxon>
        <taxon>Hexapoda</taxon>
        <taxon>Insecta</taxon>
        <taxon>Pterygota</taxon>
        <taxon>Neoptera</taxon>
        <taxon>Polyneoptera</taxon>
        <taxon>Dictyoptera</taxon>
        <taxon>Blattodea</taxon>
        <taxon>Blattoidea</taxon>
        <taxon>Termitoidae</taxon>
        <taxon>Termopsidae</taxon>
        <taxon>Zootermopsis</taxon>
    </lineage>
</organism>
<dbReference type="InterPro" id="IPR038586">
    <property type="entry name" value="Tctex-1-like_sf"/>
</dbReference>
<gene>
    <name evidence="2" type="ORF">L798_12913</name>
</gene>
<evidence type="ECO:0000313" key="2">
    <source>
        <dbReference type="EMBL" id="KDR12956.1"/>
    </source>
</evidence>
<dbReference type="GO" id="GO:0005868">
    <property type="term" value="C:cytoplasmic dynein complex"/>
    <property type="evidence" value="ECO:0007669"/>
    <property type="project" value="TreeGrafter"/>
</dbReference>
<dbReference type="GO" id="GO:0005737">
    <property type="term" value="C:cytoplasm"/>
    <property type="evidence" value="ECO:0007669"/>
    <property type="project" value="TreeGrafter"/>
</dbReference>
<accession>A0A067QTA6</accession>
<proteinExistence type="inferred from homology"/>
<name>A0A067QTA6_ZOONE</name>
<dbReference type="PANTHER" id="PTHR21255:SF65">
    <property type="entry name" value="TCTEX1 DOMAIN-CONTAINING PROTEIN 2"/>
    <property type="match status" value="1"/>
</dbReference>
<dbReference type="STRING" id="136037.A0A067QTA6"/>
<sequence length="115" mass="13452">MNTYHLEAKNPFKPNCVKQVIRALIDKELEGVKYNPETCTRLCLTLSEELRSRIKVLGYDRCKLVCTVEIGEKCSQSVYSVLSFLWDTEHDNYAFYTYENSYIYAVACVYGVYYE</sequence>
<dbReference type="OMA" id="TTEYEVN"/>
<dbReference type="InParanoid" id="A0A067QTA6"/>
<reference evidence="2 3" key="1">
    <citation type="journal article" date="2014" name="Nat. Commun.">
        <title>Molecular traces of alternative social organization in a termite genome.</title>
        <authorList>
            <person name="Terrapon N."/>
            <person name="Li C."/>
            <person name="Robertson H.M."/>
            <person name="Ji L."/>
            <person name="Meng X."/>
            <person name="Booth W."/>
            <person name="Chen Z."/>
            <person name="Childers C.P."/>
            <person name="Glastad K.M."/>
            <person name="Gokhale K."/>
            <person name="Gowin J."/>
            <person name="Gronenberg W."/>
            <person name="Hermansen R.A."/>
            <person name="Hu H."/>
            <person name="Hunt B.G."/>
            <person name="Huylmans A.K."/>
            <person name="Khalil S.M."/>
            <person name="Mitchell R.D."/>
            <person name="Munoz-Torres M.C."/>
            <person name="Mustard J.A."/>
            <person name="Pan H."/>
            <person name="Reese J.T."/>
            <person name="Scharf M.E."/>
            <person name="Sun F."/>
            <person name="Vogel H."/>
            <person name="Xiao J."/>
            <person name="Yang W."/>
            <person name="Yang Z."/>
            <person name="Yang Z."/>
            <person name="Zhou J."/>
            <person name="Zhu J."/>
            <person name="Brent C.S."/>
            <person name="Elsik C.G."/>
            <person name="Goodisman M.A."/>
            <person name="Liberles D.A."/>
            <person name="Roe R.M."/>
            <person name="Vargo E.L."/>
            <person name="Vilcinskas A."/>
            <person name="Wang J."/>
            <person name="Bornberg-Bauer E."/>
            <person name="Korb J."/>
            <person name="Zhang G."/>
            <person name="Liebig J."/>
        </authorList>
    </citation>
    <scope>NUCLEOTIDE SEQUENCE [LARGE SCALE GENOMIC DNA]</scope>
    <source>
        <tissue evidence="2">Whole organism</tissue>
    </source>
</reference>
<dbReference type="GO" id="GO:0007018">
    <property type="term" value="P:microtubule-based movement"/>
    <property type="evidence" value="ECO:0007669"/>
    <property type="project" value="TreeGrafter"/>
</dbReference>
<dbReference type="Proteomes" id="UP000027135">
    <property type="component" value="Unassembled WGS sequence"/>
</dbReference>
<dbReference type="AlphaFoldDB" id="A0A067QTA6"/>
<dbReference type="Gene3D" id="3.30.1140.40">
    <property type="entry name" value="Tctex-1"/>
    <property type="match status" value="1"/>
</dbReference>
<dbReference type="OrthoDB" id="10248487at2759"/>
<dbReference type="eggNOG" id="KOG4108">
    <property type="taxonomic scope" value="Eukaryota"/>
</dbReference>
<dbReference type="EMBL" id="KK852981">
    <property type="protein sequence ID" value="KDR12956.1"/>
    <property type="molecule type" value="Genomic_DNA"/>
</dbReference>
<evidence type="ECO:0000313" key="3">
    <source>
        <dbReference type="Proteomes" id="UP000027135"/>
    </source>
</evidence>
<dbReference type="GO" id="GO:0045505">
    <property type="term" value="F:dynein intermediate chain binding"/>
    <property type="evidence" value="ECO:0007669"/>
    <property type="project" value="TreeGrafter"/>
</dbReference>
<keyword evidence="3" id="KW-1185">Reference proteome</keyword>
<dbReference type="CDD" id="cd21451">
    <property type="entry name" value="DLC-like_TCTEX1D"/>
    <property type="match status" value="1"/>
</dbReference>
<dbReference type="InterPro" id="IPR005334">
    <property type="entry name" value="Tctex-1-like"/>
</dbReference>